<gene>
    <name evidence="7" type="ORF">E2L05_02430</name>
</gene>
<keyword evidence="8" id="KW-1185">Reference proteome</keyword>
<evidence type="ECO:0000256" key="4">
    <source>
        <dbReference type="ARBA" id="ARBA00022989"/>
    </source>
</evidence>
<reference evidence="7 8" key="1">
    <citation type="submission" date="2019-03" db="EMBL/GenBank/DDBJ databases">
        <title>Rhodobacteraceae bacterium SM1902, a new member of the family Rhodobacteraceae isolated from Yantai.</title>
        <authorList>
            <person name="Sun Y."/>
        </authorList>
    </citation>
    <scope>NUCLEOTIDE SEQUENCE [LARGE SCALE GENOMIC DNA]</scope>
    <source>
        <strain evidence="7 8">SM1902</strain>
    </source>
</reference>
<dbReference type="AlphaFoldDB" id="A0A4R6B2Z6"/>
<evidence type="ECO:0000256" key="3">
    <source>
        <dbReference type="ARBA" id="ARBA00022692"/>
    </source>
</evidence>
<dbReference type="Proteomes" id="UP000294562">
    <property type="component" value="Unassembled WGS sequence"/>
</dbReference>
<organism evidence="7 8">
    <name type="scientific">Meridianimarinicoccus aquatilis</name>
    <dbReference type="NCBI Taxonomy" id="2552766"/>
    <lineage>
        <taxon>Bacteria</taxon>
        <taxon>Pseudomonadati</taxon>
        <taxon>Pseudomonadota</taxon>
        <taxon>Alphaproteobacteria</taxon>
        <taxon>Rhodobacterales</taxon>
        <taxon>Paracoccaceae</taxon>
        <taxon>Meridianimarinicoccus</taxon>
    </lineage>
</organism>
<name>A0A4R6B2Z6_9RHOB</name>
<comment type="caution">
    <text evidence="7">The sequence shown here is derived from an EMBL/GenBank/DDBJ whole genome shotgun (WGS) entry which is preliminary data.</text>
</comment>
<dbReference type="OrthoDB" id="6079986at2"/>
<keyword evidence="3 6" id="KW-0812">Transmembrane</keyword>
<dbReference type="RefSeq" id="WP_133341301.1">
    <property type="nucleotide sequence ID" value="NZ_SMZO01000003.1"/>
</dbReference>
<dbReference type="PROSITE" id="PS50895">
    <property type="entry name" value="SURF1"/>
    <property type="match status" value="1"/>
</dbReference>
<keyword evidence="5 6" id="KW-0472">Membrane</keyword>
<accession>A0A4R6B2Z6</accession>
<dbReference type="PANTHER" id="PTHR23427:SF2">
    <property type="entry name" value="SURFEIT LOCUS PROTEIN 1"/>
    <property type="match status" value="1"/>
</dbReference>
<dbReference type="Pfam" id="PF02104">
    <property type="entry name" value="SURF1"/>
    <property type="match status" value="1"/>
</dbReference>
<evidence type="ECO:0000256" key="2">
    <source>
        <dbReference type="ARBA" id="ARBA00007165"/>
    </source>
</evidence>
<dbReference type="PANTHER" id="PTHR23427">
    <property type="entry name" value="SURFEIT LOCUS PROTEIN"/>
    <property type="match status" value="1"/>
</dbReference>
<evidence type="ECO:0000256" key="5">
    <source>
        <dbReference type="ARBA" id="ARBA00023136"/>
    </source>
</evidence>
<evidence type="ECO:0000256" key="1">
    <source>
        <dbReference type="ARBA" id="ARBA00004370"/>
    </source>
</evidence>
<dbReference type="EMBL" id="SMZO01000003">
    <property type="protein sequence ID" value="TDL91147.1"/>
    <property type="molecule type" value="Genomic_DNA"/>
</dbReference>
<comment type="subcellular location">
    <subcellularLocation>
        <location evidence="6">Cell membrane</location>
        <topology evidence="6">Multi-pass membrane protein</topology>
    </subcellularLocation>
    <subcellularLocation>
        <location evidence="1">Membrane</location>
    </subcellularLocation>
</comment>
<evidence type="ECO:0000256" key="6">
    <source>
        <dbReference type="RuleBase" id="RU363076"/>
    </source>
</evidence>
<dbReference type="GO" id="GO:0005886">
    <property type="term" value="C:plasma membrane"/>
    <property type="evidence" value="ECO:0007669"/>
    <property type="project" value="UniProtKB-SubCell"/>
</dbReference>
<feature type="transmembrane region" description="Helical" evidence="6">
    <location>
        <begin position="195"/>
        <end position="214"/>
    </location>
</feature>
<comment type="similarity">
    <text evidence="2 6">Belongs to the SURF1 family.</text>
</comment>
<evidence type="ECO:0000313" key="8">
    <source>
        <dbReference type="Proteomes" id="UP000294562"/>
    </source>
</evidence>
<comment type="caution">
    <text evidence="6">Lacks conserved residue(s) required for the propagation of feature annotation.</text>
</comment>
<evidence type="ECO:0000313" key="7">
    <source>
        <dbReference type="EMBL" id="TDL91147.1"/>
    </source>
</evidence>
<keyword evidence="6" id="KW-1003">Cell membrane</keyword>
<dbReference type="CDD" id="cd06662">
    <property type="entry name" value="SURF1"/>
    <property type="match status" value="1"/>
</dbReference>
<keyword evidence="4 6" id="KW-1133">Transmembrane helix</keyword>
<protein>
    <recommendedName>
        <fullName evidence="6">SURF1-like protein</fullName>
    </recommendedName>
</protein>
<proteinExistence type="inferred from homology"/>
<dbReference type="InterPro" id="IPR002994">
    <property type="entry name" value="Surf1/Shy1"/>
</dbReference>
<dbReference type="InterPro" id="IPR045214">
    <property type="entry name" value="Surf1/Surf4"/>
</dbReference>
<sequence>MRNLLPILFGIAGTVFLVSLGVWQMQRLEWKQGILAEMDAHMTATPVAIPANPDPVGDAFLPVRATGAIGAREILVQSSLKSIGPGYRVLAPFTFEDRTILIDRGFIRSTGRDTMRPAVEDVTLIGNLHWPDEIDGFTPDPEGALWFARDVPVIAAELGTEPLLLVVRQTSEDPRAVTPLPVDTAGIPNNHLQYAVTWFLLAIVWAGMTAFFVAQQRRNRESQST</sequence>